<gene>
    <name evidence="1" type="ordered locus">Arcpr_1751</name>
</gene>
<dbReference type="PaxDb" id="572546-Arcpr_1751"/>
<sequence length="304" mass="34377">MLKTIVNSFSFIHLRNDNDLLILVDEEKDSILSNSQTKSVLFTFNFNRLAGERIFETQDHLTDSLRIVLGNFTKEFLYISVNLYSIHRSSASMNSEKLPFLTISLCFLISSSSSGVRVESISSSMDSSIRSILFLISLNSFKMSARETVSCVVDNLVKEINKCYFSKRSKYLSISSSFFNINMPNSVKTYALDPFGEFSRRIGFASPSLMNSSIRRLTELLSPLAIFSSSIQVLGSLRARSMVYPLAFASEVRISSTDTIRNLVTGLILLFLVEIRKFVINLKISNELETFIYFCFRLVTKFGG</sequence>
<dbReference type="AlphaFoldDB" id="D2RFA1"/>
<evidence type="ECO:0000313" key="2">
    <source>
        <dbReference type="Proteomes" id="UP000001901"/>
    </source>
</evidence>
<evidence type="ECO:0000313" key="1">
    <source>
        <dbReference type="EMBL" id="ADB58795.1"/>
    </source>
</evidence>
<organism evidence="1 2">
    <name type="scientific">Archaeoglobus profundus (strain DSM 5631 / JCM 9629 / NBRC 100127 / Av18)</name>
    <dbReference type="NCBI Taxonomy" id="572546"/>
    <lineage>
        <taxon>Archaea</taxon>
        <taxon>Methanobacteriati</taxon>
        <taxon>Methanobacteriota</taxon>
        <taxon>Archaeoglobi</taxon>
        <taxon>Archaeoglobales</taxon>
        <taxon>Archaeoglobaceae</taxon>
        <taxon>Archaeoglobus</taxon>
    </lineage>
</organism>
<dbReference type="Proteomes" id="UP000001901">
    <property type="component" value="Chromosome"/>
</dbReference>
<dbReference type="STRING" id="572546.Arcpr_1751"/>
<reference evidence="1 2" key="1">
    <citation type="journal article" date="2010" name="Stand. Genomic Sci.">
        <title>Complete genome sequence of Archaeoglobus profundus type strain (AV18).</title>
        <authorList>
            <person name="von Jan M."/>
            <person name="Lapidus A."/>
            <person name="Del Rio T.G."/>
            <person name="Copeland A."/>
            <person name="Tice H."/>
            <person name="Cheng J.F."/>
            <person name="Lucas S."/>
            <person name="Chen F."/>
            <person name="Nolan M."/>
            <person name="Goodwin L."/>
            <person name="Han C."/>
            <person name="Pitluck S."/>
            <person name="Liolios K."/>
            <person name="Ivanova N."/>
            <person name="Mavromatis K."/>
            <person name="Ovchinnikova G."/>
            <person name="Chertkov O."/>
            <person name="Pati A."/>
            <person name="Chen A."/>
            <person name="Palaniappan K."/>
            <person name="Land M."/>
            <person name="Hauser L."/>
            <person name="Chang Y.J."/>
            <person name="Jeffries C.D."/>
            <person name="Saunders E."/>
            <person name="Brettin T."/>
            <person name="Detter J.C."/>
            <person name="Chain P."/>
            <person name="Eichinger K."/>
            <person name="Huber H."/>
            <person name="Spring S."/>
            <person name="Rohde M."/>
            <person name="Goker M."/>
            <person name="Wirth R."/>
            <person name="Woyke T."/>
            <person name="Bristow J."/>
            <person name="Eisen J.A."/>
            <person name="Markowitz V."/>
            <person name="Hugenholtz P."/>
            <person name="Kyrpides N.C."/>
            <person name="Klenk H.P."/>
        </authorList>
    </citation>
    <scope>NUCLEOTIDE SEQUENCE [LARGE SCALE GENOMIC DNA]</scope>
    <source>
        <strain evidence="2">DSM 5631 / JCM 9629 / NBRC 100127 / Av18</strain>
    </source>
</reference>
<name>D2RFA1_ARCPA</name>
<dbReference type="EMBL" id="CP001857">
    <property type="protein sequence ID" value="ADB58795.1"/>
    <property type="molecule type" value="Genomic_DNA"/>
</dbReference>
<dbReference type="HOGENOM" id="CLU_913993_0_0_2"/>
<dbReference type="KEGG" id="apo:Arcpr_1751"/>
<proteinExistence type="predicted"/>
<protein>
    <submittedName>
        <fullName evidence="1">Uncharacterized protein</fullName>
    </submittedName>
</protein>
<accession>D2RFA1</accession>
<keyword evidence="2" id="KW-1185">Reference proteome</keyword>